<keyword evidence="5 6" id="KW-0665">Pyrimidine biosynthesis</keyword>
<feature type="binding site" evidence="6">
    <location>
        <position position="175"/>
    </location>
    <ligand>
        <name>Zn(2+)</name>
        <dbReference type="ChEBI" id="CHEBI:29105"/>
        <label>2</label>
    </ligand>
</feature>
<evidence type="ECO:0000256" key="6">
    <source>
        <dbReference type="HAMAP-Rule" id="MF_00220"/>
    </source>
</evidence>
<sequence length="420" mass="44191">MGSIRICGAAVLEPSGLKKKELWIRDGVFVQPDPKETPDETIDAAGLVAAPGLVDLHVHLRDPGQTEKEDLVSGCRAAAAGGVTSLLAMPNTRPAMDSPEVLRAFLSRAAQQKIHVYQASAATKGLFSENCCDLAAMQAAGARAVSDDGFPVKTADCMRRTLLEAARLGLPVFAHCEDPALMGGKMNAGALAEALGVPGMPEAAEENGIARDLALAEELQVPLHLCHVSTRGSVALIRKAKARGVRVTAETAPHYFSLDESLLSKRDADYRMNPPLRTKADVLAVIEGLCDGTLDAIATDHAPHAPAEKADFLGAPNGSIGMETSLAAGLTFLVEPGHLTLAELLEKMSRNPARILGIPAGTLSPGAPADLVLFDPKARNTVDPARFHGKSRNCPFKGMTLSGRVRMTIAGGTVVYRPTL</sequence>
<dbReference type="RefSeq" id="WP_249318859.1">
    <property type="nucleotide sequence ID" value="NZ_JACRSN010000006.1"/>
</dbReference>
<dbReference type="Pfam" id="PF01979">
    <property type="entry name" value="Amidohydro_1"/>
    <property type="match status" value="1"/>
</dbReference>
<dbReference type="InterPro" id="IPR004722">
    <property type="entry name" value="DHOase"/>
</dbReference>
<evidence type="ECO:0000313" key="9">
    <source>
        <dbReference type="Proteomes" id="UP000651482"/>
    </source>
</evidence>
<feature type="binding site" evidence="6">
    <location>
        <position position="273"/>
    </location>
    <ligand>
        <name>substrate</name>
    </ligand>
</feature>
<evidence type="ECO:0000256" key="1">
    <source>
        <dbReference type="ARBA" id="ARBA00002368"/>
    </source>
</evidence>
<dbReference type="EMBL" id="JACRSN010000006">
    <property type="protein sequence ID" value="MBC8533477.1"/>
    <property type="molecule type" value="Genomic_DNA"/>
</dbReference>
<dbReference type="NCBIfam" id="TIGR00857">
    <property type="entry name" value="pyrC_multi"/>
    <property type="match status" value="1"/>
</dbReference>
<evidence type="ECO:0000259" key="7">
    <source>
        <dbReference type="Pfam" id="PF01979"/>
    </source>
</evidence>
<dbReference type="PANTHER" id="PTHR43668:SF2">
    <property type="entry name" value="ALLANTOINASE"/>
    <property type="match status" value="1"/>
</dbReference>
<proteinExistence type="inferred from homology"/>
<dbReference type="PROSITE" id="PS00483">
    <property type="entry name" value="DIHYDROOROTASE_2"/>
    <property type="match status" value="1"/>
</dbReference>
<dbReference type="Gene3D" id="3.20.20.140">
    <property type="entry name" value="Metal-dependent hydrolases"/>
    <property type="match status" value="1"/>
</dbReference>
<dbReference type="InterPro" id="IPR050138">
    <property type="entry name" value="DHOase/Allantoinase_Hydrolase"/>
</dbReference>
<dbReference type="CDD" id="cd01317">
    <property type="entry name" value="DHOase_IIa"/>
    <property type="match status" value="1"/>
</dbReference>
<comment type="caution">
    <text evidence="6">Lacks conserved residue(s) required for the propagation of feature annotation.</text>
</comment>
<dbReference type="PANTHER" id="PTHR43668">
    <property type="entry name" value="ALLANTOINASE"/>
    <property type="match status" value="1"/>
</dbReference>
<dbReference type="Proteomes" id="UP000651482">
    <property type="component" value="Unassembled WGS sequence"/>
</dbReference>
<feature type="active site" evidence="6">
    <location>
        <position position="300"/>
    </location>
</feature>
<evidence type="ECO:0000256" key="2">
    <source>
        <dbReference type="ARBA" id="ARBA00010286"/>
    </source>
</evidence>
<feature type="binding site" evidence="6">
    <location>
        <position position="227"/>
    </location>
    <ligand>
        <name>Zn(2+)</name>
        <dbReference type="ChEBI" id="CHEBI:29105"/>
        <label>2</label>
    </ligand>
</feature>
<comment type="catalytic activity">
    <reaction evidence="6">
        <text>(S)-dihydroorotate + H2O = N-carbamoyl-L-aspartate + H(+)</text>
        <dbReference type="Rhea" id="RHEA:24296"/>
        <dbReference type="ChEBI" id="CHEBI:15377"/>
        <dbReference type="ChEBI" id="CHEBI:15378"/>
        <dbReference type="ChEBI" id="CHEBI:30864"/>
        <dbReference type="ChEBI" id="CHEBI:32814"/>
        <dbReference type="EC" id="3.5.2.3"/>
    </reaction>
</comment>
<dbReference type="SUPFAM" id="SSF51556">
    <property type="entry name" value="Metallo-dependent hydrolases"/>
    <property type="match status" value="1"/>
</dbReference>
<organism evidence="8 9">
    <name type="scientific">Yeguia hominis</name>
    <dbReference type="NCBI Taxonomy" id="2763662"/>
    <lineage>
        <taxon>Bacteria</taxon>
        <taxon>Bacillati</taxon>
        <taxon>Bacillota</taxon>
        <taxon>Clostridia</taxon>
        <taxon>Eubacteriales</taxon>
        <taxon>Yeguiaceae</taxon>
        <taxon>Yeguia</taxon>
    </lineage>
</organism>
<comment type="pathway">
    <text evidence="6">Pyrimidine metabolism; UMP biosynthesis via de novo pathway; (S)-dihydroorotate from bicarbonate: step 3/3.</text>
</comment>
<dbReference type="Gene3D" id="2.30.40.10">
    <property type="entry name" value="Urease, subunit C, domain 1"/>
    <property type="match status" value="1"/>
</dbReference>
<feature type="binding site" evidence="6">
    <location>
        <position position="148"/>
    </location>
    <ligand>
        <name>Zn(2+)</name>
        <dbReference type="ChEBI" id="CHEBI:29105"/>
        <label>2</label>
    </ligand>
</feature>
<keyword evidence="6" id="KW-0862">Zinc</keyword>
<feature type="binding site" evidence="6">
    <location>
        <position position="304"/>
    </location>
    <ligand>
        <name>substrate</name>
    </ligand>
</feature>
<name>A0A926HMT3_9FIRM</name>
<comment type="similarity">
    <text evidence="2 6">Belongs to the metallo-dependent hydrolases superfamily. DHOase family. Class I DHOase subfamily.</text>
</comment>
<gene>
    <name evidence="6" type="primary">pyrC</name>
    <name evidence="8" type="ORF">IAG03_05560</name>
</gene>
<dbReference type="GO" id="GO:0004151">
    <property type="term" value="F:dihydroorotase activity"/>
    <property type="evidence" value="ECO:0007669"/>
    <property type="project" value="UniProtKB-UniRule"/>
</dbReference>
<dbReference type="InterPro" id="IPR006680">
    <property type="entry name" value="Amidohydro-rel"/>
</dbReference>
<dbReference type="InterPro" id="IPR002195">
    <property type="entry name" value="Dihydroorotase_CS"/>
</dbReference>
<dbReference type="HAMAP" id="MF_00220_B">
    <property type="entry name" value="PyrC_classI_B"/>
    <property type="match status" value="1"/>
</dbReference>
<dbReference type="SUPFAM" id="SSF51338">
    <property type="entry name" value="Composite domain of metallo-dependent hydrolases"/>
    <property type="match status" value="1"/>
</dbReference>
<dbReference type="GO" id="GO:0044205">
    <property type="term" value="P:'de novo' UMP biosynthetic process"/>
    <property type="evidence" value="ECO:0007669"/>
    <property type="project" value="UniProtKB-UniRule"/>
</dbReference>
<feature type="binding site" evidence="6">
    <location>
        <position position="59"/>
    </location>
    <ligand>
        <name>Zn(2+)</name>
        <dbReference type="ChEBI" id="CHEBI:29105"/>
        <label>1</label>
    </ligand>
</feature>
<dbReference type="InterPro" id="IPR011059">
    <property type="entry name" value="Metal-dep_hydrolase_composite"/>
</dbReference>
<feature type="binding site" evidence="6">
    <location>
        <position position="91"/>
    </location>
    <ligand>
        <name>substrate</name>
    </ligand>
</feature>
<feature type="binding site" evidence="6">
    <location>
        <position position="148"/>
    </location>
    <ligand>
        <name>Zn(2+)</name>
        <dbReference type="ChEBI" id="CHEBI:29105"/>
        <label>1</label>
    </ligand>
</feature>
<feature type="binding site" evidence="6">
    <location>
        <position position="300"/>
    </location>
    <ligand>
        <name>Zn(2+)</name>
        <dbReference type="ChEBI" id="CHEBI:29105"/>
        <label>1</label>
    </ligand>
</feature>
<keyword evidence="9" id="KW-1185">Reference proteome</keyword>
<reference evidence="8" key="1">
    <citation type="submission" date="2020-08" db="EMBL/GenBank/DDBJ databases">
        <title>Genome public.</title>
        <authorList>
            <person name="Liu C."/>
            <person name="Sun Q."/>
        </authorList>
    </citation>
    <scope>NUCLEOTIDE SEQUENCE</scope>
    <source>
        <strain evidence="8">NSJ-40</strain>
    </source>
</reference>
<dbReference type="AlphaFoldDB" id="A0A926HMT3"/>
<protein>
    <recommendedName>
        <fullName evidence="6">Dihydroorotase</fullName>
        <shortName evidence="6">DHOase</shortName>
        <ecNumber evidence="6">3.5.2.3</ecNumber>
    </recommendedName>
</protein>
<evidence type="ECO:0000313" key="8">
    <source>
        <dbReference type="EMBL" id="MBC8533477.1"/>
    </source>
</evidence>
<comment type="caution">
    <text evidence="8">The sequence shown here is derived from an EMBL/GenBank/DDBJ whole genome shotgun (WGS) entry which is preliminary data.</text>
</comment>
<keyword evidence="4 6" id="KW-0378">Hydrolase</keyword>
<feature type="domain" description="Amidohydrolase-related" evidence="7">
    <location>
        <begin position="50"/>
        <end position="415"/>
    </location>
</feature>
<dbReference type="GO" id="GO:0008270">
    <property type="term" value="F:zinc ion binding"/>
    <property type="evidence" value="ECO:0007669"/>
    <property type="project" value="UniProtKB-UniRule"/>
</dbReference>
<comment type="cofactor">
    <cofactor evidence="6">
        <name>Zn(2+)</name>
        <dbReference type="ChEBI" id="CHEBI:29105"/>
    </cofactor>
    <text evidence="6">Binds 2 Zn(2+) ions per subunit.</text>
</comment>
<dbReference type="GO" id="GO:0004038">
    <property type="term" value="F:allantoinase activity"/>
    <property type="evidence" value="ECO:0007669"/>
    <property type="project" value="TreeGrafter"/>
</dbReference>
<evidence type="ECO:0000256" key="4">
    <source>
        <dbReference type="ARBA" id="ARBA00022801"/>
    </source>
</evidence>
<keyword evidence="3 6" id="KW-0479">Metal-binding</keyword>
<evidence type="ECO:0000256" key="5">
    <source>
        <dbReference type="ARBA" id="ARBA00022975"/>
    </source>
</evidence>
<dbReference type="PROSITE" id="PS00482">
    <property type="entry name" value="DIHYDROOROTASE_1"/>
    <property type="match status" value="1"/>
</dbReference>
<feature type="binding site" evidence="6">
    <location>
        <begin position="59"/>
        <end position="61"/>
    </location>
    <ligand>
        <name>substrate</name>
    </ligand>
</feature>
<feature type="binding site" evidence="6">
    <location>
        <position position="57"/>
    </location>
    <ligand>
        <name>Zn(2+)</name>
        <dbReference type="ChEBI" id="CHEBI:29105"/>
        <label>1</label>
    </ligand>
</feature>
<accession>A0A926HMT3</accession>
<dbReference type="EC" id="3.5.2.3" evidence="6"/>
<dbReference type="GO" id="GO:0005737">
    <property type="term" value="C:cytoplasm"/>
    <property type="evidence" value="ECO:0007669"/>
    <property type="project" value="TreeGrafter"/>
</dbReference>
<comment type="function">
    <text evidence="1 6">Catalyzes the reversible cyclization of carbamoyl aspartate to dihydroorotate.</text>
</comment>
<dbReference type="GO" id="GO:0006145">
    <property type="term" value="P:purine nucleobase catabolic process"/>
    <property type="evidence" value="ECO:0007669"/>
    <property type="project" value="TreeGrafter"/>
</dbReference>
<dbReference type="InterPro" id="IPR032466">
    <property type="entry name" value="Metal_Hydrolase"/>
</dbReference>
<evidence type="ECO:0000256" key="3">
    <source>
        <dbReference type="ARBA" id="ARBA00022723"/>
    </source>
</evidence>